<evidence type="ECO:0000313" key="1">
    <source>
        <dbReference type="EMBL" id="OGD86164.1"/>
    </source>
</evidence>
<sequence length="267" mass="31209">MGKELRIEMYVRDDNRERLRTEDVQLLSDYATLKYEGKEIPPEMLPLAQHISQCSFCQKDVQAFEEAIQREEEAQVEFLLGESERSTPYMIAAREATEITMQTPAEGVTYEERKKINDQVREKLLKTSDLALVWLMRSGHQLSRKELVSRLNEEEITQFQALFEVMIPVPFRRIDYHNDKLFSLAYNLALKQASPVSQSDFIDASLHYFFHGVLRDSDWYEDILSLRPDIEAIIEAVGLQTEQLGRNYSQELPRIKEAAERKRDSKK</sequence>
<protein>
    <submittedName>
        <fullName evidence="1">Uncharacterized protein</fullName>
    </submittedName>
</protein>
<dbReference type="AlphaFoldDB" id="A0A1F5G2Z0"/>
<dbReference type="Proteomes" id="UP000176628">
    <property type="component" value="Unassembled WGS sequence"/>
</dbReference>
<evidence type="ECO:0000313" key="2">
    <source>
        <dbReference type="Proteomes" id="UP000176628"/>
    </source>
</evidence>
<accession>A0A1F5G2Z0</accession>
<gene>
    <name evidence="1" type="ORF">A2Z23_02055</name>
</gene>
<proteinExistence type="predicted"/>
<name>A0A1F5G2Z0_9BACT</name>
<comment type="caution">
    <text evidence="1">The sequence shown here is derived from an EMBL/GenBank/DDBJ whole genome shotgun (WGS) entry which is preliminary data.</text>
</comment>
<organism evidence="1 2">
    <name type="scientific">Candidatus Curtissbacteria bacterium RBG_16_39_7</name>
    <dbReference type="NCBI Taxonomy" id="1797707"/>
    <lineage>
        <taxon>Bacteria</taxon>
        <taxon>Candidatus Curtissiibacteriota</taxon>
    </lineage>
</organism>
<reference evidence="1 2" key="1">
    <citation type="journal article" date="2016" name="Nat. Commun.">
        <title>Thousands of microbial genomes shed light on interconnected biogeochemical processes in an aquifer system.</title>
        <authorList>
            <person name="Anantharaman K."/>
            <person name="Brown C.T."/>
            <person name="Hug L.A."/>
            <person name="Sharon I."/>
            <person name="Castelle C.J."/>
            <person name="Probst A.J."/>
            <person name="Thomas B.C."/>
            <person name="Singh A."/>
            <person name="Wilkins M.J."/>
            <person name="Karaoz U."/>
            <person name="Brodie E.L."/>
            <person name="Williams K.H."/>
            <person name="Hubbard S.S."/>
            <person name="Banfield J.F."/>
        </authorList>
    </citation>
    <scope>NUCLEOTIDE SEQUENCE [LARGE SCALE GENOMIC DNA]</scope>
</reference>
<dbReference type="EMBL" id="MFAV01000030">
    <property type="protein sequence ID" value="OGD86164.1"/>
    <property type="molecule type" value="Genomic_DNA"/>
</dbReference>